<dbReference type="STRING" id="320778.ABT57_09965"/>
<feature type="domain" description="Anti-sigma-28 factor FlgM C-terminal" evidence="10">
    <location>
        <begin position="41"/>
        <end position="86"/>
    </location>
</feature>
<keyword evidence="12" id="KW-1185">Reference proteome</keyword>
<evidence type="ECO:0000256" key="6">
    <source>
        <dbReference type="ARBA" id="ARBA00023163"/>
    </source>
</evidence>
<name>A0A0J1K6K5_9GAMM</name>
<evidence type="ECO:0000313" key="11">
    <source>
        <dbReference type="EMBL" id="KLV09982.1"/>
    </source>
</evidence>
<dbReference type="InterPro" id="IPR007412">
    <property type="entry name" value="FlgM"/>
</dbReference>
<dbReference type="SUPFAM" id="SSF101498">
    <property type="entry name" value="Anti-sigma factor FlgM"/>
    <property type="match status" value="1"/>
</dbReference>
<comment type="caution">
    <text evidence="11">The sequence shown here is derived from an EMBL/GenBank/DDBJ whole genome shotgun (WGS) entry which is preliminary data.</text>
</comment>
<dbReference type="EMBL" id="LDOU01000007">
    <property type="protein sequence ID" value="KLV09982.1"/>
    <property type="molecule type" value="Genomic_DNA"/>
</dbReference>
<evidence type="ECO:0000256" key="2">
    <source>
        <dbReference type="ARBA" id="ARBA00017823"/>
    </source>
</evidence>
<dbReference type="RefSeq" id="WP_047885070.1">
    <property type="nucleotide sequence ID" value="NZ_CP071326.1"/>
</dbReference>
<accession>A0A0J1K6K5</accession>
<dbReference type="GO" id="GO:0044781">
    <property type="term" value="P:bacterial-type flagellum organization"/>
    <property type="evidence" value="ECO:0007669"/>
    <property type="project" value="UniProtKB-KW"/>
</dbReference>
<evidence type="ECO:0000256" key="9">
    <source>
        <dbReference type="SAM" id="MobiDB-lite"/>
    </source>
</evidence>
<sequence length="93" mass="10177">MKIDKVAGSAITQTQFDHSSRRTSTTASSQPRPEPGVQVDTQRMANMQEQLKQLPSIDMDKVAAVKDALARGELELDIQALSGAIMQFHTGHE</sequence>
<dbReference type="PATRIC" id="fig|320778.3.peg.2174"/>
<evidence type="ECO:0000313" key="12">
    <source>
        <dbReference type="Proteomes" id="UP000035909"/>
    </source>
</evidence>
<evidence type="ECO:0000256" key="5">
    <source>
        <dbReference type="ARBA" id="ARBA00023015"/>
    </source>
</evidence>
<dbReference type="NCBIfam" id="TIGR03824">
    <property type="entry name" value="FlgM_jcvi"/>
    <property type="match status" value="1"/>
</dbReference>
<keyword evidence="6" id="KW-0804">Transcription</keyword>
<evidence type="ECO:0000256" key="4">
    <source>
        <dbReference type="ARBA" id="ARBA00022795"/>
    </source>
</evidence>
<evidence type="ECO:0000256" key="7">
    <source>
        <dbReference type="ARBA" id="ARBA00024739"/>
    </source>
</evidence>
<protein>
    <recommendedName>
        <fullName evidence="2">Negative regulator of flagellin synthesis</fullName>
    </recommendedName>
    <alternativeName>
        <fullName evidence="8">Anti-sigma-28 factor</fullName>
    </alternativeName>
</protein>
<comment type="function">
    <text evidence="7">Responsible for the coupling of flagellin expression to flagellar assembly by preventing expression of the flagellin genes when a component of the middle class of proteins is defective. It negatively regulates flagellar genes by inhibiting the activity of FliA by directly binding to FliA.</text>
</comment>
<comment type="similarity">
    <text evidence="1">Belongs to the FlgM family.</text>
</comment>
<organism evidence="11 12">
    <name type="scientific">Photobacterium ganghwense</name>
    <dbReference type="NCBI Taxonomy" id="320778"/>
    <lineage>
        <taxon>Bacteria</taxon>
        <taxon>Pseudomonadati</taxon>
        <taxon>Pseudomonadota</taxon>
        <taxon>Gammaproteobacteria</taxon>
        <taxon>Vibrionales</taxon>
        <taxon>Vibrionaceae</taxon>
        <taxon>Photobacterium</taxon>
    </lineage>
</organism>
<dbReference type="OrthoDB" id="6401214at2"/>
<dbReference type="InterPro" id="IPR035890">
    <property type="entry name" value="Anti-sigma-28_factor_FlgM_sf"/>
</dbReference>
<dbReference type="GO" id="GO:0045892">
    <property type="term" value="P:negative regulation of DNA-templated transcription"/>
    <property type="evidence" value="ECO:0007669"/>
    <property type="project" value="InterPro"/>
</dbReference>
<evidence type="ECO:0000259" key="10">
    <source>
        <dbReference type="Pfam" id="PF04316"/>
    </source>
</evidence>
<keyword evidence="4" id="KW-1005">Bacterial flagellum biogenesis</keyword>
<dbReference type="Pfam" id="PF04316">
    <property type="entry name" value="FlgM"/>
    <property type="match status" value="1"/>
</dbReference>
<keyword evidence="5" id="KW-0805">Transcription regulation</keyword>
<evidence type="ECO:0000256" key="3">
    <source>
        <dbReference type="ARBA" id="ARBA00022491"/>
    </source>
</evidence>
<dbReference type="AlphaFoldDB" id="A0A0J1K6K5"/>
<proteinExistence type="inferred from homology"/>
<feature type="region of interest" description="Disordered" evidence="9">
    <location>
        <begin position="1"/>
        <end position="38"/>
    </location>
</feature>
<reference evidence="11 12" key="1">
    <citation type="submission" date="2015-05" db="EMBL/GenBank/DDBJ databases">
        <title>Photobacterium galathea sp. nov.</title>
        <authorList>
            <person name="Machado H."/>
            <person name="Gram L."/>
        </authorList>
    </citation>
    <scope>NUCLEOTIDE SEQUENCE [LARGE SCALE GENOMIC DNA]</scope>
    <source>
        <strain evidence="11 12">DSM 22954</strain>
    </source>
</reference>
<dbReference type="InterPro" id="IPR031316">
    <property type="entry name" value="FlgM_C"/>
</dbReference>
<evidence type="ECO:0000256" key="8">
    <source>
        <dbReference type="ARBA" id="ARBA00030117"/>
    </source>
</evidence>
<evidence type="ECO:0000256" key="1">
    <source>
        <dbReference type="ARBA" id="ARBA00005322"/>
    </source>
</evidence>
<keyword evidence="3" id="KW-0678">Repressor</keyword>
<dbReference type="Proteomes" id="UP000035909">
    <property type="component" value="Unassembled WGS sequence"/>
</dbReference>
<gene>
    <name evidence="11" type="ORF">ABT57_09965</name>
</gene>